<dbReference type="Proteomes" id="UP000178272">
    <property type="component" value="Unassembled WGS sequence"/>
</dbReference>
<dbReference type="PANTHER" id="PTHR39189">
    <property type="entry name" value="UPF0173 METAL-DEPENDENT HYDROLASE YTKL"/>
    <property type="match status" value="1"/>
</dbReference>
<dbReference type="Gene3D" id="3.60.15.10">
    <property type="entry name" value="Ribonuclease Z/Hydroxyacylglutathione hydrolase-like"/>
    <property type="match status" value="1"/>
</dbReference>
<evidence type="ECO:0000313" key="1">
    <source>
        <dbReference type="EMBL" id="OGY10979.1"/>
    </source>
</evidence>
<evidence type="ECO:0008006" key="3">
    <source>
        <dbReference type="Google" id="ProtNLM"/>
    </source>
</evidence>
<name>A0A1G1V6H4_9BACT</name>
<dbReference type="EMBL" id="MHCA01000046">
    <property type="protein sequence ID" value="OGY10979.1"/>
    <property type="molecule type" value="Genomic_DNA"/>
</dbReference>
<dbReference type="STRING" id="1797517.A3F61_02615"/>
<dbReference type="SUPFAM" id="SSF56281">
    <property type="entry name" value="Metallo-hydrolase/oxidoreductase"/>
    <property type="match status" value="1"/>
</dbReference>
<evidence type="ECO:0000313" key="2">
    <source>
        <dbReference type="Proteomes" id="UP000178272"/>
    </source>
</evidence>
<dbReference type="PANTHER" id="PTHR39189:SF1">
    <property type="entry name" value="UPF0173 METAL-DEPENDENT HYDROLASE YTKL"/>
    <property type="match status" value="1"/>
</dbReference>
<dbReference type="InterPro" id="IPR036866">
    <property type="entry name" value="RibonucZ/Hydroxyglut_hydro"/>
</dbReference>
<gene>
    <name evidence="1" type="ORF">A3F61_02615</name>
</gene>
<sequence length="216" mass="23747">MEIQYLGHSSFRIKGKTVTIVTDPYDSEKVGFKFPKLEANIVTVSHDHLDHNQAQLVDGDPKVVSDPGEYEIAGVSVFGTHTYHDNKNGEERGSNTVYTITIDGVNICHLGDLGHKLSDEQLDSVGNVDVLFVPVGGVDTIDPSEASQVISQIEPKVIIPMHYKVPGLVISKGEEMSDVEAFVKEIGIEPVRDNKFVITPDKIPEEVQVVVLERKT</sequence>
<reference evidence="1 2" key="1">
    <citation type="journal article" date="2016" name="Nat. Commun.">
        <title>Thousands of microbial genomes shed light on interconnected biogeochemical processes in an aquifer system.</title>
        <authorList>
            <person name="Anantharaman K."/>
            <person name="Brown C.T."/>
            <person name="Hug L.A."/>
            <person name="Sharon I."/>
            <person name="Castelle C.J."/>
            <person name="Probst A.J."/>
            <person name="Thomas B.C."/>
            <person name="Singh A."/>
            <person name="Wilkins M.J."/>
            <person name="Karaoz U."/>
            <person name="Brodie E.L."/>
            <person name="Williams K.H."/>
            <person name="Hubbard S.S."/>
            <person name="Banfield J.F."/>
        </authorList>
    </citation>
    <scope>NUCLEOTIDE SEQUENCE [LARGE SCALE GENOMIC DNA]</scope>
</reference>
<dbReference type="Pfam" id="PF13483">
    <property type="entry name" value="Lactamase_B_3"/>
    <property type="match status" value="1"/>
</dbReference>
<protein>
    <recommendedName>
        <fullName evidence="3">Lactamase</fullName>
    </recommendedName>
</protein>
<accession>A0A1G1V6H4</accession>
<comment type="caution">
    <text evidence="1">The sequence shown here is derived from an EMBL/GenBank/DDBJ whole genome shotgun (WGS) entry which is preliminary data.</text>
</comment>
<proteinExistence type="predicted"/>
<dbReference type="AlphaFoldDB" id="A0A1G1V6H4"/>
<organism evidence="1 2">
    <name type="scientific">Candidatus Blackburnbacteria bacterium RIFCSPHIGHO2_12_FULL_41_13b</name>
    <dbReference type="NCBI Taxonomy" id="1797517"/>
    <lineage>
        <taxon>Bacteria</taxon>
        <taxon>Candidatus Blackburniibacteriota</taxon>
    </lineage>
</organism>